<keyword evidence="1" id="KW-0732">Signal</keyword>
<gene>
    <name evidence="2" type="ORF">EZV62_013468</name>
</gene>
<evidence type="ECO:0000256" key="1">
    <source>
        <dbReference type="SAM" id="SignalP"/>
    </source>
</evidence>
<proteinExistence type="predicted"/>
<keyword evidence="3" id="KW-1185">Reference proteome</keyword>
<accession>A0A5C7HYZ1</accession>
<evidence type="ECO:0000313" key="3">
    <source>
        <dbReference type="Proteomes" id="UP000323000"/>
    </source>
</evidence>
<reference evidence="3" key="1">
    <citation type="journal article" date="2019" name="Gigascience">
        <title>De novo genome assembly of the endangered Acer yangbiense, a plant species with extremely small populations endemic to Yunnan Province, China.</title>
        <authorList>
            <person name="Yang J."/>
            <person name="Wariss H.M."/>
            <person name="Tao L."/>
            <person name="Zhang R."/>
            <person name="Yun Q."/>
            <person name="Hollingsworth P."/>
            <person name="Dao Z."/>
            <person name="Luo G."/>
            <person name="Guo H."/>
            <person name="Ma Y."/>
            <person name="Sun W."/>
        </authorList>
    </citation>
    <scope>NUCLEOTIDE SEQUENCE [LARGE SCALE GENOMIC DNA]</scope>
    <source>
        <strain evidence="3">cv. Malutang</strain>
    </source>
</reference>
<feature type="signal peptide" evidence="1">
    <location>
        <begin position="1"/>
        <end position="19"/>
    </location>
</feature>
<dbReference type="Proteomes" id="UP000323000">
    <property type="component" value="Chromosome 5"/>
</dbReference>
<comment type="caution">
    <text evidence="2">The sequence shown here is derived from an EMBL/GenBank/DDBJ whole genome shotgun (WGS) entry which is preliminary data.</text>
</comment>
<feature type="chain" id="PRO_5022956295" evidence="1">
    <location>
        <begin position="20"/>
        <end position="149"/>
    </location>
</feature>
<sequence>MSSLFWMLRSQILILKILGSFLGFKKTKNIDLKVSYRHFLNGTTSCSLQRKKKKAPEKRQKSWKDLKSKVSLEAEEDLDLDANKDPDNKRCLKWRAPKDIIDIYKLYGLNDAFRMALHAEPTPKILPLILELDAPMVDLMKERELKRPW</sequence>
<name>A0A5C7HYZ1_9ROSI</name>
<organism evidence="2 3">
    <name type="scientific">Acer yangbiense</name>
    <dbReference type="NCBI Taxonomy" id="1000413"/>
    <lineage>
        <taxon>Eukaryota</taxon>
        <taxon>Viridiplantae</taxon>
        <taxon>Streptophyta</taxon>
        <taxon>Embryophyta</taxon>
        <taxon>Tracheophyta</taxon>
        <taxon>Spermatophyta</taxon>
        <taxon>Magnoliopsida</taxon>
        <taxon>eudicotyledons</taxon>
        <taxon>Gunneridae</taxon>
        <taxon>Pentapetalae</taxon>
        <taxon>rosids</taxon>
        <taxon>malvids</taxon>
        <taxon>Sapindales</taxon>
        <taxon>Sapindaceae</taxon>
        <taxon>Hippocastanoideae</taxon>
        <taxon>Acereae</taxon>
        <taxon>Acer</taxon>
    </lineage>
</organism>
<dbReference type="EMBL" id="VAHF01000005">
    <property type="protein sequence ID" value="TXG62105.1"/>
    <property type="molecule type" value="Genomic_DNA"/>
</dbReference>
<protein>
    <submittedName>
        <fullName evidence="2">Uncharacterized protein</fullName>
    </submittedName>
</protein>
<dbReference type="AlphaFoldDB" id="A0A5C7HYZ1"/>
<evidence type="ECO:0000313" key="2">
    <source>
        <dbReference type="EMBL" id="TXG62105.1"/>
    </source>
</evidence>